<dbReference type="Gene3D" id="3.20.20.10">
    <property type="entry name" value="Alanine racemase"/>
    <property type="match status" value="1"/>
</dbReference>
<sequence>MYRKIMAETDIKQKLKLVIEKIEEAYKKRSPSLQTEKPYLVAVAKTKPVEMIAESYSAGQKHYGENYVQELVEKGTSSVILEQCKEIKWHFIGHLQSNKVNKVVAVPGLYMIETVDSENLATVINRAWEKVQKEDKERLRVLVQVNTSGEEAKSGVQPKDAANLYRFIKEKCPNLSVEGVMTIGKYVEECTGGPNEDFISLMQCHENIVKELNLNPREVHVSMGMSHDFQDAVLAGSSVVRVGSLIFGARTPKPAAK</sequence>
<dbReference type="PIRSF" id="PIRSF004848">
    <property type="entry name" value="YBL036c_PLPDEIII"/>
    <property type="match status" value="1"/>
</dbReference>
<accession>A0A6B2EDR4</accession>
<dbReference type="PANTHER" id="PTHR10146">
    <property type="entry name" value="PROLINE SYNTHETASE CO-TRANSCRIBED BACTERIAL HOMOLOG PROTEIN"/>
    <property type="match status" value="1"/>
</dbReference>
<evidence type="ECO:0000256" key="2">
    <source>
        <dbReference type="HAMAP-Rule" id="MF_03225"/>
    </source>
</evidence>
<dbReference type="AlphaFoldDB" id="A0A6B2EDR4"/>
<comment type="function">
    <text evidence="2">Pyridoxal 5'-phosphate (PLP)-binding protein, which may be involved in intracellular homeostatic regulation of pyridoxal 5'-phosphate (PLP), the active form of vitamin B6.</text>
</comment>
<comment type="similarity">
    <text evidence="2 4">Belongs to the pyridoxal phosphate-binding protein YggS/PROSC family.</text>
</comment>
<dbReference type="InterPro" id="IPR029066">
    <property type="entry name" value="PLP-binding_barrel"/>
</dbReference>
<dbReference type="PANTHER" id="PTHR10146:SF14">
    <property type="entry name" value="PYRIDOXAL PHOSPHATE HOMEOSTASIS PROTEIN"/>
    <property type="match status" value="1"/>
</dbReference>
<dbReference type="SUPFAM" id="SSF51419">
    <property type="entry name" value="PLP-binding barrel"/>
    <property type="match status" value="1"/>
</dbReference>
<name>A0A6B2EDR4_9DIPT</name>
<dbReference type="CDD" id="cd06822">
    <property type="entry name" value="PLPDE_III_YBL036c_euk"/>
    <property type="match status" value="1"/>
</dbReference>
<dbReference type="EMBL" id="GIFK01003826">
    <property type="protein sequence ID" value="NBJ61529.1"/>
    <property type="molecule type" value="Transcribed_RNA"/>
</dbReference>
<dbReference type="InterPro" id="IPR001608">
    <property type="entry name" value="Ala_racemase_N"/>
</dbReference>
<dbReference type="GO" id="GO:0030170">
    <property type="term" value="F:pyridoxal phosphate binding"/>
    <property type="evidence" value="ECO:0007669"/>
    <property type="project" value="UniProtKB-UniRule"/>
</dbReference>
<reference evidence="6" key="1">
    <citation type="submission" date="2019-10" db="EMBL/GenBank/DDBJ databases">
        <title>Short sand fly seasons in Tbilisi, Georgia, hinder development of host immunity to saliva of the visceral leishmaniasis vector Phlebotomus kandelakii.</title>
        <authorList>
            <person name="Oliveira F."/>
            <person name="Giorgobiani E."/>
            <person name="Guimaraes-Costa A.B."/>
            <person name="Abdeladhim M."/>
            <person name="Oristian J."/>
            <person name="Tskhvaradze L."/>
            <person name="Tsertsvadze N."/>
            <person name="Zakalashvili M."/>
            <person name="Valenzuela J.G."/>
            <person name="Kamhawi S."/>
        </authorList>
    </citation>
    <scope>NUCLEOTIDE SEQUENCE</scope>
    <source>
        <strain evidence="6">Wild-capture in Tbilisi</strain>
        <tissue evidence="6">Salivary glands</tissue>
    </source>
</reference>
<evidence type="ECO:0000259" key="5">
    <source>
        <dbReference type="Pfam" id="PF01168"/>
    </source>
</evidence>
<proteinExistence type="inferred from homology"/>
<keyword evidence="1 2" id="KW-0663">Pyridoxal phosphate</keyword>
<dbReference type="HAMAP" id="MF_02087">
    <property type="entry name" value="PLP_homeostasis"/>
    <property type="match status" value="1"/>
</dbReference>
<feature type="domain" description="Alanine racemase N-terminal" evidence="5">
    <location>
        <begin position="38"/>
        <end position="250"/>
    </location>
</feature>
<dbReference type="FunFam" id="3.20.20.10:FF:000007">
    <property type="entry name" value="Pyridoxal phosphate homeostasis protein"/>
    <property type="match status" value="1"/>
</dbReference>
<evidence type="ECO:0000256" key="1">
    <source>
        <dbReference type="ARBA" id="ARBA00022898"/>
    </source>
</evidence>
<comment type="cofactor">
    <cofactor evidence="3">
        <name>pyridoxal 5'-phosphate</name>
        <dbReference type="ChEBI" id="CHEBI:597326"/>
    </cofactor>
</comment>
<evidence type="ECO:0000256" key="3">
    <source>
        <dbReference type="PIRSR" id="PIRSR004848-1"/>
    </source>
</evidence>
<dbReference type="PROSITE" id="PS01211">
    <property type="entry name" value="UPF0001"/>
    <property type="match status" value="1"/>
</dbReference>
<dbReference type="InterPro" id="IPR011078">
    <property type="entry name" value="PyrdxlP_homeostasis"/>
</dbReference>
<dbReference type="NCBIfam" id="TIGR00044">
    <property type="entry name" value="YggS family pyridoxal phosphate-dependent enzyme"/>
    <property type="match status" value="1"/>
</dbReference>
<feature type="modified residue" description="N6-(pyridoxal phosphate)lysine" evidence="2 3">
    <location>
        <position position="45"/>
    </location>
</feature>
<evidence type="ECO:0000256" key="4">
    <source>
        <dbReference type="RuleBase" id="RU004514"/>
    </source>
</evidence>
<organism evidence="6">
    <name type="scientific">Phlebotomus kandelakii</name>
    <dbReference type="NCBI Taxonomy" id="1109342"/>
    <lineage>
        <taxon>Eukaryota</taxon>
        <taxon>Metazoa</taxon>
        <taxon>Ecdysozoa</taxon>
        <taxon>Arthropoda</taxon>
        <taxon>Hexapoda</taxon>
        <taxon>Insecta</taxon>
        <taxon>Pterygota</taxon>
        <taxon>Neoptera</taxon>
        <taxon>Endopterygota</taxon>
        <taxon>Diptera</taxon>
        <taxon>Nematocera</taxon>
        <taxon>Psychodoidea</taxon>
        <taxon>Psychodidae</taxon>
        <taxon>Phlebotomus</taxon>
        <taxon>Larroussius</taxon>
    </lineage>
</organism>
<evidence type="ECO:0000313" key="6">
    <source>
        <dbReference type="EMBL" id="NBJ61529.1"/>
    </source>
</evidence>
<dbReference type="Pfam" id="PF01168">
    <property type="entry name" value="Ala_racemase_N"/>
    <property type="match status" value="1"/>
</dbReference>
<protein>
    <recommendedName>
        <fullName evidence="2">Pyridoxal phosphate homeostasis protein</fullName>
        <shortName evidence="2">PLP homeostasis protein</shortName>
    </recommendedName>
</protein>